<sequence length="189" mass="21633">MYNNNKNNPLIHNPAFAMPFPVIEIVAEVLLQEPRVVGPVLGTCPTAVRRFLLINILHVLTSILMDLMLSSSVSVHNGAYSMEWTFSQKKAHDTYTRYWSDPVLVRKLLQEALERIDFDVVEQEAKQATPWMGQQQVYAMAYKVMLIVFYIINQDTECRFMGRSVRQRFDKPSSSSSSLLVASQLARYA</sequence>
<keyword evidence="2" id="KW-1185">Reference proteome</keyword>
<gene>
    <name evidence="1" type="ORF">SEMRO_967_G225890.1</name>
</gene>
<reference evidence="1" key="1">
    <citation type="submission" date="2020-06" db="EMBL/GenBank/DDBJ databases">
        <authorList>
            <consortium name="Plant Systems Biology data submission"/>
        </authorList>
    </citation>
    <scope>NUCLEOTIDE SEQUENCE</scope>
    <source>
        <strain evidence="1">D6</strain>
    </source>
</reference>
<dbReference type="EMBL" id="CAICTM010000965">
    <property type="protein sequence ID" value="CAB9518844.1"/>
    <property type="molecule type" value="Genomic_DNA"/>
</dbReference>
<evidence type="ECO:0000313" key="1">
    <source>
        <dbReference type="EMBL" id="CAB9518844.1"/>
    </source>
</evidence>
<evidence type="ECO:0000313" key="2">
    <source>
        <dbReference type="Proteomes" id="UP001153069"/>
    </source>
</evidence>
<organism evidence="1 2">
    <name type="scientific">Seminavis robusta</name>
    <dbReference type="NCBI Taxonomy" id="568900"/>
    <lineage>
        <taxon>Eukaryota</taxon>
        <taxon>Sar</taxon>
        <taxon>Stramenopiles</taxon>
        <taxon>Ochrophyta</taxon>
        <taxon>Bacillariophyta</taxon>
        <taxon>Bacillariophyceae</taxon>
        <taxon>Bacillariophycidae</taxon>
        <taxon>Naviculales</taxon>
        <taxon>Naviculaceae</taxon>
        <taxon>Seminavis</taxon>
    </lineage>
</organism>
<comment type="caution">
    <text evidence="1">The sequence shown here is derived from an EMBL/GenBank/DDBJ whole genome shotgun (WGS) entry which is preliminary data.</text>
</comment>
<name>A0A9N8EEP0_9STRA</name>
<proteinExistence type="predicted"/>
<protein>
    <submittedName>
        <fullName evidence="1">Uncharacterized protein</fullName>
    </submittedName>
</protein>
<accession>A0A9N8EEP0</accession>
<dbReference type="Proteomes" id="UP001153069">
    <property type="component" value="Unassembled WGS sequence"/>
</dbReference>
<dbReference type="AlphaFoldDB" id="A0A9N8EEP0"/>